<dbReference type="InterPro" id="IPR011129">
    <property type="entry name" value="CSD"/>
</dbReference>
<keyword evidence="4 8" id="KW-0540">Nuclease</keyword>
<dbReference type="SUPFAM" id="SSF50249">
    <property type="entry name" value="Nucleic acid-binding proteins"/>
    <property type="match status" value="4"/>
</dbReference>
<comment type="function">
    <text evidence="8">3'-5' exoribonuclease that releases 5'-nucleoside monophosphates and is involved in maturation of structured RNAs.</text>
</comment>
<keyword evidence="5 8" id="KW-0378">Hydrolase</keyword>
<comment type="caution">
    <text evidence="11">The sequence shown here is derived from an EMBL/GenBank/DDBJ whole genome shotgun (WGS) entry which is preliminary data.</text>
</comment>
<dbReference type="InterPro" id="IPR003029">
    <property type="entry name" value="S1_domain"/>
</dbReference>
<protein>
    <recommendedName>
        <fullName evidence="8">Ribonuclease R</fullName>
        <shortName evidence="8">RNase R</shortName>
        <ecNumber evidence="8">3.1.13.1</ecNumber>
    </recommendedName>
</protein>
<evidence type="ECO:0000256" key="9">
    <source>
        <dbReference type="SAM" id="MobiDB-lite"/>
    </source>
</evidence>
<gene>
    <name evidence="8" type="primary">rnr</name>
    <name evidence="11" type="ORF">JN12_02394</name>
</gene>
<dbReference type="EMBL" id="VLLN01000014">
    <property type="protein sequence ID" value="TWJ18759.1"/>
    <property type="molecule type" value="Genomic_DNA"/>
</dbReference>
<evidence type="ECO:0000259" key="10">
    <source>
        <dbReference type="PROSITE" id="PS50126"/>
    </source>
</evidence>
<dbReference type="PROSITE" id="PS50126">
    <property type="entry name" value="S1"/>
    <property type="match status" value="1"/>
</dbReference>
<dbReference type="AlphaFoldDB" id="A0A562VLF6"/>
<dbReference type="InterPro" id="IPR013223">
    <property type="entry name" value="RNase_B_OB_dom"/>
</dbReference>
<dbReference type="InterPro" id="IPR004476">
    <property type="entry name" value="RNase_II/RNase_R"/>
</dbReference>
<evidence type="ECO:0000256" key="4">
    <source>
        <dbReference type="ARBA" id="ARBA00022722"/>
    </source>
</evidence>
<feature type="domain" description="S1 motif" evidence="10">
    <location>
        <begin position="622"/>
        <end position="703"/>
    </location>
</feature>
<dbReference type="Gene3D" id="2.40.50.140">
    <property type="entry name" value="Nucleic acid-binding proteins"/>
    <property type="match status" value="2"/>
</dbReference>
<keyword evidence="3 8" id="KW-0963">Cytoplasm</keyword>
<dbReference type="SMART" id="SM00955">
    <property type="entry name" value="RNB"/>
    <property type="match status" value="1"/>
</dbReference>
<dbReference type="NCBIfam" id="TIGR02063">
    <property type="entry name" value="RNase_R"/>
    <property type="match status" value="1"/>
</dbReference>
<dbReference type="GO" id="GO:0008859">
    <property type="term" value="F:exoribonuclease II activity"/>
    <property type="evidence" value="ECO:0007669"/>
    <property type="project" value="UniProtKB-UniRule"/>
</dbReference>
<dbReference type="Pfam" id="PF00773">
    <property type="entry name" value="RNB"/>
    <property type="match status" value="1"/>
</dbReference>
<feature type="region of interest" description="Disordered" evidence="9">
    <location>
        <begin position="713"/>
        <end position="742"/>
    </location>
</feature>
<dbReference type="Pfam" id="PF00575">
    <property type="entry name" value="S1"/>
    <property type="match status" value="1"/>
</dbReference>
<dbReference type="InterPro" id="IPR040476">
    <property type="entry name" value="CSD2"/>
</dbReference>
<comment type="subcellular location">
    <subcellularLocation>
        <location evidence="2 8">Cytoplasm</location>
    </subcellularLocation>
</comment>
<organism evidence="11 12">
    <name type="scientific">Geobacter argillaceus</name>
    <dbReference type="NCBI Taxonomy" id="345631"/>
    <lineage>
        <taxon>Bacteria</taxon>
        <taxon>Pseudomonadati</taxon>
        <taxon>Thermodesulfobacteriota</taxon>
        <taxon>Desulfuromonadia</taxon>
        <taxon>Geobacterales</taxon>
        <taxon>Geobacteraceae</taxon>
        <taxon>Geobacter</taxon>
    </lineage>
</organism>
<keyword evidence="12" id="KW-1185">Reference proteome</keyword>
<dbReference type="InterPro" id="IPR001900">
    <property type="entry name" value="RNase_II/R"/>
</dbReference>
<comment type="catalytic activity">
    <reaction evidence="1 8">
        <text>Exonucleolytic cleavage in the 3'- to 5'-direction to yield nucleoside 5'-phosphates.</text>
        <dbReference type="EC" id="3.1.13.1"/>
    </reaction>
</comment>
<accession>A0A562VLF6</accession>
<dbReference type="PROSITE" id="PS01175">
    <property type="entry name" value="RIBONUCLEASE_II"/>
    <property type="match status" value="1"/>
</dbReference>
<evidence type="ECO:0000256" key="1">
    <source>
        <dbReference type="ARBA" id="ARBA00001849"/>
    </source>
</evidence>
<dbReference type="InterPro" id="IPR011805">
    <property type="entry name" value="RNase_R"/>
</dbReference>
<evidence type="ECO:0000256" key="3">
    <source>
        <dbReference type="ARBA" id="ARBA00022490"/>
    </source>
</evidence>
<dbReference type="GO" id="GO:0003723">
    <property type="term" value="F:RNA binding"/>
    <property type="evidence" value="ECO:0007669"/>
    <property type="project" value="UniProtKB-UniRule"/>
</dbReference>
<evidence type="ECO:0000256" key="2">
    <source>
        <dbReference type="ARBA" id="ARBA00004496"/>
    </source>
</evidence>
<evidence type="ECO:0000313" key="12">
    <source>
        <dbReference type="Proteomes" id="UP000319449"/>
    </source>
</evidence>
<sequence>MRDIGKRIVKVMAGGEPLRLRDLLVACHVVRGGKERQAVLETLAELHREGVVERLAGSRYVLARRSVATVTGTLSVHRDGYGFVTPEGGGEDIFIPARYLRENLHGDRVEVNLVPSRYGNRREGRIVRTVERGTTTVIGRYQLQGPYASVVPDDGRLPMLSIPAGAAGRAREGETVVAELATYPVGGRPATGRVTEVLGRPDDPEVEVLTAIRRHGLPDGFPPDTLAEAGKVPQELQEADLAGRTDLRELLTVTIDGETARDFDDAVSVRREGTGIRLWVSIADVAHYVRPGSPLDREACARGTSVYFPDRCLPMLPEQLSNGICSLNPDVERLAMTAEMLFDAAGVVRESSFYPSVIKSAARLTYTLVRQIVADKDAGERVRYRQLVPDLELMLELAERLTSRRRERGSIDFDLPEPQIILDLQGETMAIVKAERNVAHRIIEEFMLAANEAVATFLAHREVPTLYRIHEPPDPAKLDEFREFVSHFGYQLPVKEGKITPGALQQFLVQADGRPEERMVNQLLLRCMKQARYAAENVGHFGLAAPLYTHFTSPIRRYPDLVVHRVLKGVLAGSLRKGERERLAEILPETADHTSKRERLAMEAEREVVELKKVQFMRDKVGEEYDGFVSGVTPFGLFVELIEFFVEGLIHVTALPSDYYRFVESRHELLGEGARRTFRIGDPLRVRVASVSTERRQIDFVLAEAAFPATEQYRREPVRGKKPTGWSKTVGKRGERPAKGRR</sequence>
<dbReference type="Proteomes" id="UP000319449">
    <property type="component" value="Unassembled WGS sequence"/>
</dbReference>
<dbReference type="CDD" id="cd04471">
    <property type="entry name" value="S1_RNase_R"/>
    <property type="match status" value="1"/>
</dbReference>
<dbReference type="HAMAP" id="MF_01895">
    <property type="entry name" value="RNase_R"/>
    <property type="match status" value="1"/>
</dbReference>
<dbReference type="Pfam" id="PF17876">
    <property type="entry name" value="CSD2"/>
    <property type="match status" value="1"/>
</dbReference>
<proteinExistence type="inferred from homology"/>
<name>A0A562VLF6_9BACT</name>
<dbReference type="InterPro" id="IPR022966">
    <property type="entry name" value="RNase_II/R_CS"/>
</dbReference>
<keyword evidence="7 8" id="KW-0694">RNA-binding</keyword>
<dbReference type="RefSeq" id="WP_145023039.1">
    <property type="nucleotide sequence ID" value="NZ_VLLN01000014.1"/>
</dbReference>
<dbReference type="GO" id="GO:0005829">
    <property type="term" value="C:cytosol"/>
    <property type="evidence" value="ECO:0007669"/>
    <property type="project" value="UniProtKB-ARBA"/>
</dbReference>
<evidence type="ECO:0000313" key="11">
    <source>
        <dbReference type="EMBL" id="TWJ18759.1"/>
    </source>
</evidence>
<dbReference type="EC" id="3.1.13.1" evidence="8"/>
<comment type="similarity">
    <text evidence="8">Belongs to the RNR ribonuclease family. RNase R subfamily.</text>
</comment>
<evidence type="ECO:0000256" key="5">
    <source>
        <dbReference type="ARBA" id="ARBA00022801"/>
    </source>
</evidence>
<dbReference type="OrthoDB" id="9764149at2"/>
<dbReference type="SMART" id="SM00357">
    <property type="entry name" value="CSP"/>
    <property type="match status" value="1"/>
</dbReference>
<evidence type="ECO:0000256" key="8">
    <source>
        <dbReference type="HAMAP-Rule" id="MF_01895"/>
    </source>
</evidence>
<dbReference type="SMART" id="SM00316">
    <property type="entry name" value="S1"/>
    <property type="match status" value="1"/>
</dbReference>
<evidence type="ECO:0000256" key="7">
    <source>
        <dbReference type="ARBA" id="ARBA00022884"/>
    </source>
</evidence>
<dbReference type="GO" id="GO:0006402">
    <property type="term" value="P:mRNA catabolic process"/>
    <property type="evidence" value="ECO:0007669"/>
    <property type="project" value="TreeGrafter"/>
</dbReference>
<dbReference type="PANTHER" id="PTHR23355">
    <property type="entry name" value="RIBONUCLEASE"/>
    <property type="match status" value="1"/>
</dbReference>
<feature type="compositionally biased region" description="Basic and acidic residues" evidence="9">
    <location>
        <begin position="732"/>
        <end position="742"/>
    </location>
</feature>
<evidence type="ECO:0000256" key="6">
    <source>
        <dbReference type="ARBA" id="ARBA00022839"/>
    </source>
</evidence>
<dbReference type="InterPro" id="IPR012340">
    <property type="entry name" value="NA-bd_OB-fold"/>
</dbReference>
<reference evidence="11 12" key="1">
    <citation type="submission" date="2019-07" db="EMBL/GenBank/DDBJ databases">
        <title>Genomic Encyclopedia of Archaeal and Bacterial Type Strains, Phase II (KMG-II): from individual species to whole genera.</title>
        <authorList>
            <person name="Goeker M."/>
        </authorList>
    </citation>
    <scope>NUCLEOTIDE SEQUENCE [LARGE SCALE GENOMIC DNA]</scope>
    <source>
        <strain evidence="11 12">ATCC BAA-1139</strain>
    </source>
</reference>
<dbReference type="InterPro" id="IPR050180">
    <property type="entry name" value="RNR_Ribonuclease"/>
</dbReference>
<keyword evidence="6 8" id="KW-0269">Exonuclease</keyword>
<dbReference type="PANTHER" id="PTHR23355:SF9">
    <property type="entry name" value="DIS3-LIKE EXONUCLEASE 2"/>
    <property type="match status" value="1"/>
</dbReference>
<dbReference type="NCBIfam" id="TIGR00358">
    <property type="entry name" value="3_prime_RNase"/>
    <property type="match status" value="1"/>
</dbReference>
<dbReference type="Pfam" id="PF08206">
    <property type="entry name" value="OB_RNB"/>
    <property type="match status" value="1"/>
</dbReference>